<organism evidence="13 14">
    <name type="scientific">Oopsacas minuta</name>
    <dbReference type="NCBI Taxonomy" id="111878"/>
    <lineage>
        <taxon>Eukaryota</taxon>
        <taxon>Metazoa</taxon>
        <taxon>Porifera</taxon>
        <taxon>Hexactinellida</taxon>
        <taxon>Hexasterophora</taxon>
        <taxon>Lyssacinosida</taxon>
        <taxon>Leucopsacidae</taxon>
        <taxon>Oopsacas</taxon>
    </lineage>
</organism>
<evidence type="ECO:0000259" key="12">
    <source>
        <dbReference type="Pfam" id="PF10699"/>
    </source>
</evidence>
<feature type="transmembrane region" description="Helical" evidence="11">
    <location>
        <begin position="695"/>
        <end position="713"/>
    </location>
</feature>
<proteinExistence type="inferred from homology"/>
<evidence type="ECO:0000256" key="10">
    <source>
        <dbReference type="ARBA" id="ARBA00023279"/>
    </source>
</evidence>
<comment type="caution">
    <text evidence="13">The sequence shown here is derived from an EMBL/GenBank/DDBJ whole genome shotgun (WGS) entry which is preliminary data.</text>
</comment>
<dbReference type="Pfam" id="PF10699">
    <property type="entry name" value="HAP2-GCS1"/>
    <property type="match status" value="1"/>
</dbReference>
<evidence type="ECO:0000256" key="3">
    <source>
        <dbReference type="ARBA" id="ARBA00022475"/>
    </source>
</evidence>
<dbReference type="InterPro" id="IPR040326">
    <property type="entry name" value="HAP2/GCS1"/>
</dbReference>
<sequence length="813" mass="92721">MIASRYYNANICYLSFLLQMFVYSKLSPHINISSANYRILTQTVSLKNNPIITQRKFSQNENEESSNRYNPVSPILGIVCGLLAALFYFKKKEIEVIFFQGEMPLQVASCLDKVDKTEFHNKQRPVNSLPKRDTLSKELKEALKRTNQKLLVFKEKHVLAVKSNNAKGSRLMVHIRDTKDETGESIRLLDPYRVIVGKSAVHYDYPLKYLRQYVNNQLRESQPLLIKKSPLSACNVDMCPGEKTLKGKMIPNSKGFCCNPTFDERFGQRRYRRGFSRKLTSYEIWQRSISYCPRYSPLWYSVYKPGPPMLRYNIEVKVQRRSGKGTGKWETVDSATLSSAIGVSRLMQTTADIKVEGVGSLFLTSTLPDLSSKILLIPTPRSNQLNHKQVKAGAREWLLVDASRYERNSYVCNKLGSEFRAFVSQPRKCYRSRGSCFQFSPLIIWQRDKWAVGNKTNPIYFPSAYGKLKSTVSQKNGKISKTYLRYLLQETHTTEIRLEFRASNVSYVLNVATGRIVDANAEDFHAFGGGGEVKVTVVNSGHLTSTFMLSLENCDDAVLPVGDRSFELNPSDSRTVEFVVSVTLDINANYSCQAVLRDSLGKVTDSRQVTFAAMMSCYCPVTCGCLCSPETGMSTKPTLPLNSTANTTANTSLDMSMLQSECFSSESLYSLNITYVRPPCYICFLIKQMQDPVKIIVTIITLLLTLGVLKMLVEDCLCRDKERRRRRFVDSFLGSKSKYHKRHQVSENTVDWFLGACFFLYLPCLVCIAPLCRIIIRKKREKRDKLREDLNKYRTGVKKYLKISKSKKELIED</sequence>
<keyword evidence="9" id="KW-1015">Disulfide bond</keyword>
<gene>
    <name evidence="13" type="ORF">LOD99_2602</name>
</gene>
<feature type="transmembrane region" description="Helical" evidence="11">
    <location>
        <begin position="72"/>
        <end position="89"/>
    </location>
</feature>
<evidence type="ECO:0000256" key="9">
    <source>
        <dbReference type="ARBA" id="ARBA00023157"/>
    </source>
</evidence>
<dbReference type="InterPro" id="IPR018928">
    <property type="entry name" value="HAP2/GCS1_dom"/>
</dbReference>
<comment type="subcellular location">
    <subcellularLocation>
        <location evidence="1">Cell membrane</location>
        <topology evidence="1">Single-pass type I membrane protein</topology>
    </subcellularLocation>
</comment>
<accession>A0AAV7K0H9</accession>
<dbReference type="GO" id="GO:0005886">
    <property type="term" value="C:plasma membrane"/>
    <property type="evidence" value="ECO:0007669"/>
    <property type="project" value="UniProtKB-SubCell"/>
</dbReference>
<evidence type="ECO:0000256" key="2">
    <source>
        <dbReference type="ARBA" id="ARBA00010929"/>
    </source>
</evidence>
<keyword evidence="4 11" id="KW-0812">Transmembrane</keyword>
<evidence type="ECO:0000256" key="7">
    <source>
        <dbReference type="ARBA" id="ARBA00023121"/>
    </source>
</evidence>
<feature type="transmembrane region" description="Helical" evidence="11">
    <location>
        <begin position="752"/>
        <end position="776"/>
    </location>
</feature>
<keyword evidence="14" id="KW-1185">Reference proteome</keyword>
<keyword evidence="7" id="KW-0446">Lipid-binding</keyword>
<reference evidence="13 14" key="1">
    <citation type="journal article" date="2023" name="BMC Biol.">
        <title>The compact genome of the sponge Oopsacas minuta (Hexactinellida) is lacking key metazoan core genes.</title>
        <authorList>
            <person name="Santini S."/>
            <person name="Schenkelaars Q."/>
            <person name="Jourda C."/>
            <person name="Duchesne M."/>
            <person name="Belahbib H."/>
            <person name="Rocher C."/>
            <person name="Selva M."/>
            <person name="Riesgo A."/>
            <person name="Vervoort M."/>
            <person name="Leys S.P."/>
            <person name="Kodjabachian L."/>
            <person name="Le Bivic A."/>
            <person name="Borchiellini C."/>
            <person name="Claverie J.M."/>
            <person name="Renard E."/>
        </authorList>
    </citation>
    <scope>NUCLEOTIDE SEQUENCE [LARGE SCALE GENOMIC DNA]</scope>
    <source>
        <strain evidence="13">SPO-2</strain>
    </source>
</reference>
<keyword evidence="3" id="KW-1003">Cell membrane</keyword>
<feature type="domain" description="Generative cell specific-1/HAP2" evidence="12">
    <location>
        <begin position="159"/>
        <end position="614"/>
    </location>
</feature>
<name>A0AAV7K0H9_9METZ</name>
<comment type="similarity">
    <text evidence="2">Belongs to the HAP2/GCS1 family.</text>
</comment>
<dbReference type="PANTHER" id="PTHR31764">
    <property type="entry name" value="PROTEIN HAPLESS 2"/>
    <property type="match status" value="1"/>
</dbReference>
<dbReference type="EMBL" id="JAKMXF010000221">
    <property type="protein sequence ID" value="KAI6654723.1"/>
    <property type="molecule type" value="Genomic_DNA"/>
</dbReference>
<evidence type="ECO:0000256" key="6">
    <source>
        <dbReference type="ARBA" id="ARBA00022989"/>
    </source>
</evidence>
<evidence type="ECO:0000256" key="11">
    <source>
        <dbReference type="SAM" id="Phobius"/>
    </source>
</evidence>
<evidence type="ECO:0000256" key="5">
    <source>
        <dbReference type="ARBA" id="ARBA00022729"/>
    </source>
</evidence>
<dbReference type="PANTHER" id="PTHR31764:SF0">
    <property type="entry name" value="GENERATIVE CELL SPECIFIC-1_HAP2 DOMAIN-CONTAINING PROTEIN"/>
    <property type="match status" value="1"/>
</dbReference>
<evidence type="ECO:0000313" key="13">
    <source>
        <dbReference type="EMBL" id="KAI6654723.1"/>
    </source>
</evidence>
<keyword evidence="6 11" id="KW-1133">Transmembrane helix</keyword>
<dbReference type="GO" id="GO:0008289">
    <property type="term" value="F:lipid binding"/>
    <property type="evidence" value="ECO:0007669"/>
    <property type="project" value="UniProtKB-KW"/>
</dbReference>
<evidence type="ECO:0000256" key="8">
    <source>
        <dbReference type="ARBA" id="ARBA00023136"/>
    </source>
</evidence>
<protein>
    <submittedName>
        <fullName evidence="13">Protein HAPLESS 2-like</fullName>
    </submittedName>
</protein>
<keyword evidence="5" id="KW-0732">Signal</keyword>
<dbReference type="Proteomes" id="UP001165289">
    <property type="component" value="Unassembled WGS sequence"/>
</dbReference>
<keyword evidence="8 11" id="KW-0472">Membrane</keyword>
<evidence type="ECO:0000313" key="14">
    <source>
        <dbReference type="Proteomes" id="UP001165289"/>
    </source>
</evidence>
<dbReference type="GO" id="GO:0007338">
    <property type="term" value="P:single fertilization"/>
    <property type="evidence" value="ECO:0007669"/>
    <property type="project" value="UniProtKB-KW"/>
</dbReference>
<evidence type="ECO:0000256" key="4">
    <source>
        <dbReference type="ARBA" id="ARBA00022692"/>
    </source>
</evidence>
<evidence type="ECO:0000256" key="1">
    <source>
        <dbReference type="ARBA" id="ARBA00004251"/>
    </source>
</evidence>
<keyword evidence="10" id="KW-0278">Fertilization</keyword>
<dbReference type="AlphaFoldDB" id="A0AAV7K0H9"/>